<dbReference type="PANTHER" id="PTHR23292">
    <property type="entry name" value="LIPOPOLYSACCHARIDE-INDUCED TUMOR NECROSIS FACTOR-ALPHA FACTOR"/>
    <property type="match status" value="1"/>
</dbReference>
<organism evidence="9 10">
    <name type="scientific">Pangasianodon hypophthalmus</name>
    <name type="common">Striped catfish</name>
    <name type="synonym">Helicophagus hypophthalmus</name>
    <dbReference type="NCBI Taxonomy" id="310915"/>
    <lineage>
        <taxon>Eukaryota</taxon>
        <taxon>Metazoa</taxon>
        <taxon>Chordata</taxon>
        <taxon>Craniata</taxon>
        <taxon>Vertebrata</taxon>
        <taxon>Euteleostomi</taxon>
        <taxon>Actinopterygii</taxon>
        <taxon>Neopterygii</taxon>
        <taxon>Teleostei</taxon>
        <taxon>Ostariophysi</taxon>
        <taxon>Siluriformes</taxon>
        <taxon>Pangasiidae</taxon>
        <taxon>Pangasianodon</taxon>
    </lineage>
</organism>
<dbReference type="Pfam" id="PF10601">
    <property type="entry name" value="zf-LITAF-like"/>
    <property type="match status" value="1"/>
</dbReference>
<keyword evidence="7" id="KW-0472">Membrane</keyword>
<evidence type="ECO:0000259" key="8">
    <source>
        <dbReference type="PROSITE" id="PS51837"/>
    </source>
</evidence>
<feature type="domain" description="LITAF" evidence="8">
    <location>
        <begin position="78"/>
        <end position="130"/>
    </location>
</feature>
<dbReference type="Proteomes" id="UP000327468">
    <property type="component" value="Chromosome 26"/>
</dbReference>
<evidence type="ECO:0000256" key="5">
    <source>
        <dbReference type="ARBA" id="ARBA00022723"/>
    </source>
</evidence>
<evidence type="ECO:0000256" key="7">
    <source>
        <dbReference type="ARBA" id="ARBA00023136"/>
    </source>
</evidence>
<evidence type="ECO:0000256" key="6">
    <source>
        <dbReference type="ARBA" id="ARBA00022833"/>
    </source>
</evidence>
<evidence type="ECO:0000313" key="10">
    <source>
        <dbReference type="Proteomes" id="UP000327468"/>
    </source>
</evidence>
<dbReference type="GO" id="GO:0005765">
    <property type="term" value="C:lysosomal membrane"/>
    <property type="evidence" value="ECO:0007669"/>
    <property type="project" value="UniProtKB-SubCell"/>
</dbReference>
<dbReference type="PROSITE" id="PS51837">
    <property type="entry name" value="LITAF"/>
    <property type="match status" value="1"/>
</dbReference>
<evidence type="ECO:0000313" key="9">
    <source>
        <dbReference type="EMBL" id="KAB5523188.1"/>
    </source>
</evidence>
<dbReference type="GO" id="GO:0008270">
    <property type="term" value="F:zinc ion binding"/>
    <property type="evidence" value="ECO:0007669"/>
    <property type="project" value="TreeGrafter"/>
</dbReference>
<sequence>MDISEATVSAVGFSLPPPSYTEAILSPQPSTPPPTYAEAVGVLPLQLDNAASPYPILSIPTEVMPVHHTQRVFVQPSPHQVIPQQMLGRTLGDAPTVINCPHCLQQITTSVSYKPGNAAWAMCCLLTLFG</sequence>
<comment type="similarity">
    <text evidence="4">Belongs to the CDIP1/LITAF family.</text>
</comment>
<evidence type="ECO:0000256" key="2">
    <source>
        <dbReference type="ARBA" id="ARBA00004414"/>
    </source>
</evidence>
<protein>
    <recommendedName>
        <fullName evidence="8">LITAF domain-containing protein</fullName>
    </recommendedName>
</protein>
<dbReference type="AlphaFoldDB" id="A0A5N5JVG3"/>
<dbReference type="InterPro" id="IPR037519">
    <property type="entry name" value="LITAF_fam"/>
</dbReference>
<reference evidence="9 10" key="1">
    <citation type="submission" date="2019-06" db="EMBL/GenBank/DDBJ databases">
        <title>A chromosome-scale genome assembly of the striped catfish, Pangasianodon hypophthalmus.</title>
        <authorList>
            <person name="Wen M."/>
            <person name="Zahm M."/>
            <person name="Roques C."/>
            <person name="Cabau C."/>
            <person name="Klopp C."/>
            <person name="Donnadieu C."/>
            <person name="Jouanno E."/>
            <person name="Avarre J.-C."/>
            <person name="Campet M."/>
            <person name="Ha T.T.T."/>
            <person name="Dugue R."/>
            <person name="Lampietro C."/>
            <person name="Louis A."/>
            <person name="Herpin A."/>
            <person name="Echchiki A."/>
            <person name="Berthelot C."/>
            <person name="Parey E."/>
            <person name="Roest-Crollius H."/>
            <person name="Braasch I."/>
            <person name="Postlethwait J."/>
            <person name="Bobe J."/>
            <person name="Montfort J."/>
            <person name="Bouchez O."/>
            <person name="Begum T."/>
            <person name="Schartl M."/>
            <person name="Guiguen Y."/>
        </authorList>
    </citation>
    <scope>NUCLEOTIDE SEQUENCE [LARGE SCALE GENOMIC DNA]</scope>
    <source>
        <strain evidence="9 10">Indonesia</strain>
        <tissue evidence="9">Blood</tissue>
    </source>
</reference>
<gene>
    <name evidence="9" type="ORF">PHYPO_G00149670</name>
</gene>
<comment type="caution">
    <text evidence="9">The sequence shown here is derived from an EMBL/GenBank/DDBJ whole genome shotgun (WGS) entry which is preliminary data.</text>
</comment>
<dbReference type="GO" id="GO:0031902">
    <property type="term" value="C:late endosome membrane"/>
    <property type="evidence" value="ECO:0007669"/>
    <property type="project" value="UniProtKB-SubCell"/>
</dbReference>
<keyword evidence="5" id="KW-0479">Metal-binding</keyword>
<keyword evidence="10" id="KW-1185">Reference proteome</keyword>
<keyword evidence="6" id="KW-0862">Zinc</keyword>
<dbReference type="EMBL" id="VFJC01000027">
    <property type="protein sequence ID" value="KAB5523188.1"/>
    <property type="molecule type" value="Genomic_DNA"/>
</dbReference>
<dbReference type="PANTHER" id="PTHR23292:SF6">
    <property type="entry name" value="FI16602P1-RELATED"/>
    <property type="match status" value="1"/>
</dbReference>
<name>A0A5N5JVG3_PANHP</name>
<evidence type="ECO:0000256" key="4">
    <source>
        <dbReference type="ARBA" id="ARBA00005975"/>
    </source>
</evidence>
<evidence type="ECO:0000256" key="3">
    <source>
        <dbReference type="ARBA" id="ARBA00004630"/>
    </source>
</evidence>
<dbReference type="InterPro" id="IPR006629">
    <property type="entry name" value="LITAF"/>
</dbReference>
<evidence type="ECO:0000256" key="1">
    <source>
        <dbReference type="ARBA" id="ARBA00004125"/>
    </source>
</evidence>
<comment type="subcellular location">
    <subcellularLocation>
        <location evidence="1">Endosome membrane</location>
        <topology evidence="1">Peripheral membrane protein</topology>
        <orientation evidence="1">Cytoplasmic side</orientation>
    </subcellularLocation>
    <subcellularLocation>
        <location evidence="2">Late endosome membrane</location>
    </subcellularLocation>
    <subcellularLocation>
        <location evidence="3">Lysosome membrane</location>
        <topology evidence="3">Peripheral membrane protein</topology>
        <orientation evidence="3">Cytoplasmic side</orientation>
    </subcellularLocation>
</comment>
<proteinExistence type="inferred from homology"/>
<accession>A0A5N5JVG3</accession>